<name>A0A1E4TY94_PACTA</name>
<comment type="catalytic activity">
    <reaction evidence="1">
        <text>Thiol-dependent hydrolysis of ester, thioester, amide, peptide and isopeptide bonds formed by the C-terminal Gly of ubiquitin (a 76-residue protein attached to proteins as an intracellular targeting signal).</text>
        <dbReference type="EC" id="3.4.19.12"/>
    </reaction>
</comment>
<dbReference type="Gene3D" id="3.90.70.10">
    <property type="entry name" value="Cysteine proteinases"/>
    <property type="match status" value="1"/>
</dbReference>
<evidence type="ECO:0000256" key="6">
    <source>
        <dbReference type="ARBA" id="ARBA00022801"/>
    </source>
</evidence>
<feature type="compositionally biased region" description="Low complexity" evidence="8">
    <location>
        <begin position="57"/>
        <end position="78"/>
    </location>
</feature>
<dbReference type="PANTHER" id="PTHR24006:SF758">
    <property type="entry name" value="UBIQUITIN CARBOXYL-TERMINAL HYDROLASE 36"/>
    <property type="match status" value="1"/>
</dbReference>
<evidence type="ECO:0000256" key="5">
    <source>
        <dbReference type="ARBA" id="ARBA00022786"/>
    </source>
</evidence>
<feature type="non-terminal residue" evidence="10">
    <location>
        <position position="1"/>
    </location>
</feature>
<feature type="non-terminal residue" evidence="10">
    <location>
        <position position="611"/>
    </location>
</feature>
<dbReference type="AlphaFoldDB" id="A0A1E4TY94"/>
<evidence type="ECO:0000256" key="3">
    <source>
        <dbReference type="ARBA" id="ARBA00012759"/>
    </source>
</evidence>
<feature type="region of interest" description="Disordered" evidence="8">
    <location>
        <begin position="408"/>
        <end position="454"/>
    </location>
</feature>
<evidence type="ECO:0000256" key="4">
    <source>
        <dbReference type="ARBA" id="ARBA00022670"/>
    </source>
</evidence>
<evidence type="ECO:0000313" key="10">
    <source>
        <dbReference type="EMBL" id="ODV96717.1"/>
    </source>
</evidence>
<keyword evidence="5" id="KW-0833">Ubl conjugation pathway</keyword>
<feature type="compositionally biased region" description="Acidic residues" evidence="8">
    <location>
        <begin position="101"/>
        <end position="110"/>
    </location>
</feature>
<dbReference type="FunFam" id="3.90.70.10:FF:000146">
    <property type="entry name" value="Ubiquitin-specific protease"/>
    <property type="match status" value="1"/>
</dbReference>
<feature type="compositionally biased region" description="Acidic residues" evidence="8">
    <location>
        <begin position="117"/>
        <end position="186"/>
    </location>
</feature>
<dbReference type="SUPFAM" id="SSF54001">
    <property type="entry name" value="Cysteine proteinases"/>
    <property type="match status" value="1"/>
</dbReference>
<dbReference type="InterPro" id="IPR018200">
    <property type="entry name" value="USP_CS"/>
</dbReference>
<protein>
    <recommendedName>
        <fullName evidence="3">ubiquitinyl hydrolase 1</fullName>
        <ecNumber evidence="3">3.4.19.12</ecNumber>
    </recommendedName>
</protein>
<dbReference type="PROSITE" id="PS00973">
    <property type="entry name" value="USP_2"/>
    <property type="match status" value="1"/>
</dbReference>
<dbReference type="STRING" id="669874.A0A1E4TY94"/>
<evidence type="ECO:0000256" key="1">
    <source>
        <dbReference type="ARBA" id="ARBA00000707"/>
    </source>
</evidence>
<dbReference type="GO" id="GO:0005829">
    <property type="term" value="C:cytosol"/>
    <property type="evidence" value="ECO:0007669"/>
    <property type="project" value="TreeGrafter"/>
</dbReference>
<comment type="similarity">
    <text evidence="2">Belongs to the peptidase C19 family.</text>
</comment>
<feature type="compositionally biased region" description="Low complexity" evidence="8">
    <location>
        <begin position="417"/>
        <end position="454"/>
    </location>
</feature>
<sequence>APIIDRILSDPITFVKAKHPDLIKNKPSSYITFSNKDKKKEQKDKLVSDKGKEDFNSKLNDISINNNNNNMKPKPKSMAEAVAAYTGKKFLTKSERRSDIPFEEEEEGDDASSILDIDIDEKEIDGELPSSDDADYQTADEQDSVEEEEDDEDEEDEVEEENEEDEEDEEDEDINGPTESDPDDELTSTPPTSPEEEEEDQQKDGKDGKDENKLLYFSNDDFLQIDENPNDRGSNGSKRIYKNWRELRNLKPLGLINQGVTCYMNAAIQALLHIPAVQHYLVDVAKGEYDIVLPPRSVSKTFAETSVKIWQLNNNGDRKITMINPKRLIKRLPDINCMMSEWQQEDSHEYFMSLMGRLQEDSTPKGHKLNESIIYDIFGGLLHQSVTCKSCGHVSNTRQEFYDLSLNLDSKKRKEQSNNNESGTTGNNNNHNNNNNNNNNDNNNNNNNSNGINENKTKQRYSVERSISEFFSPELIKTDKKDKSGYVCEKCSKRTNAIKQNQIFRSPETLTVHLKKFRFNGISSSKLKVGVSFPSMLDLTDFTQNKDPTRYQLIAVVVHEGRSVSSGHYIIQCRQPDGSWAEYDDEYINKLNEKEVLKNSSAYFLIYTRLT</sequence>
<dbReference type="InterPro" id="IPR028889">
    <property type="entry name" value="USP"/>
</dbReference>
<evidence type="ECO:0000256" key="7">
    <source>
        <dbReference type="ARBA" id="ARBA00022807"/>
    </source>
</evidence>
<reference evidence="11" key="1">
    <citation type="submission" date="2016-05" db="EMBL/GenBank/DDBJ databases">
        <title>Comparative genomics of biotechnologically important yeasts.</title>
        <authorList>
            <consortium name="DOE Joint Genome Institute"/>
            <person name="Riley R."/>
            <person name="Haridas S."/>
            <person name="Wolfe K.H."/>
            <person name="Lopes M.R."/>
            <person name="Hittinger C.T."/>
            <person name="Goker M."/>
            <person name="Salamov A."/>
            <person name="Wisecaver J."/>
            <person name="Long T.M."/>
            <person name="Aerts A.L."/>
            <person name="Barry K."/>
            <person name="Choi C."/>
            <person name="Clum A."/>
            <person name="Coughlan A.Y."/>
            <person name="Deshpande S."/>
            <person name="Douglass A.P."/>
            <person name="Hanson S.J."/>
            <person name="Klenk H.-P."/>
            <person name="Labutti K."/>
            <person name="Lapidus A."/>
            <person name="Lindquist E."/>
            <person name="Lipzen A."/>
            <person name="Meier-Kolthoff J.P."/>
            <person name="Ohm R.A."/>
            <person name="Otillar R.P."/>
            <person name="Pangilinan J."/>
            <person name="Peng Y."/>
            <person name="Rokas A."/>
            <person name="Rosa C.A."/>
            <person name="Scheuner C."/>
            <person name="Sibirny A.A."/>
            <person name="Slot J.C."/>
            <person name="Stielow J.B."/>
            <person name="Sun H."/>
            <person name="Kurtzman C.P."/>
            <person name="Blackwell M."/>
            <person name="Grigoriev I.V."/>
            <person name="Jeffries T.W."/>
        </authorList>
    </citation>
    <scope>NUCLEOTIDE SEQUENCE [LARGE SCALE GENOMIC DNA]</scope>
    <source>
        <strain evidence="11">NRRL Y-2460</strain>
    </source>
</reference>
<evidence type="ECO:0000313" key="11">
    <source>
        <dbReference type="Proteomes" id="UP000094236"/>
    </source>
</evidence>
<dbReference type="OrthoDB" id="289038at2759"/>
<feature type="compositionally biased region" description="Basic and acidic residues" evidence="8">
    <location>
        <begin position="35"/>
        <end position="56"/>
    </location>
</feature>
<dbReference type="InterPro" id="IPR050164">
    <property type="entry name" value="Peptidase_C19"/>
</dbReference>
<dbReference type="Pfam" id="PF00443">
    <property type="entry name" value="UCH"/>
    <property type="match status" value="1"/>
</dbReference>
<keyword evidence="7" id="KW-0788">Thiol protease</keyword>
<dbReference type="EMBL" id="KV454012">
    <property type="protein sequence ID" value="ODV96717.1"/>
    <property type="molecule type" value="Genomic_DNA"/>
</dbReference>
<evidence type="ECO:0000256" key="2">
    <source>
        <dbReference type="ARBA" id="ARBA00009085"/>
    </source>
</evidence>
<feature type="compositionally biased region" description="Basic and acidic residues" evidence="8">
    <location>
        <begin position="202"/>
        <end position="213"/>
    </location>
</feature>
<keyword evidence="6" id="KW-0378">Hydrolase</keyword>
<evidence type="ECO:0000256" key="8">
    <source>
        <dbReference type="SAM" id="MobiDB-lite"/>
    </source>
</evidence>
<dbReference type="GO" id="GO:0016579">
    <property type="term" value="P:protein deubiquitination"/>
    <property type="evidence" value="ECO:0007669"/>
    <property type="project" value="InterPro"/>
</dbReference>
<keyword evidence="11" id="KW-1185">Reference proteome</keyword>
<proteinExistence type="inferred from homology"/>
<feature type="domain" description="USP" evidence="9">
    <location>
        <begin position="253"/>
        <end position="610"/>
    </location>
</feature>
<dbReference type="InterPro" id="IPR038765">
    <property type="entry name" value="Papain-like_cys_pep_sf"/>
</dbReference>
<dbReference type="GO" id="GO:0005634">
    <property type="term" value="C:nucleus"/>
    <property type="evidence" value="ECO:0007669"/>
    <property type="project" value="TreeGrafter"/>
</dbReference>
<dbReference type="InterPro" id="IPR001394">
    <property type="entry name" value="Peptidase_C19_UCH"/>
</dbReference>
<accession>A0A1E4TY94</accession>
<keyword evidence="4" id="KW-0645">Protease</keyword>
<evidence type="ECO:0000259" key="9">
    <source>
        <dbReference type="PROSITE" id="PS50235"/>
    </source>
</evidence>
<dbReference type="PROSITE" id="PS50235">
    <property type="entry name" value="USP_3"/>
    <property type="match status" value="1"/>
</dbReference>
<organism evidence="10 11">
    <name type="scientific">Pachysolen tannophilus NRRL Y-2460</name>
    <dbReference type="NCBI Taxonomy" id="669874"/>
    <lineage>
        <taxon>Eukaryota</taxon>
        <taxon>Fungi</taxon>
        <taxon>Dikarya</taxon>
        <taxon>Ascomycota</taxon>
        <taxon>Saccharomycotina</taxon>
        <taxon>Pichiomycetes</taxon>
        <taxon>Pachysolenaceae</taxon>
        <taxon>Pachysolen</taxon>
    </lineage>
</organism>
<dbReference type="GO" id="GO:0004843">
    <property type="term" value="F:cysteine-type deubiquitinase activity"/>
    <property type="evidence" value="ECO:0007669"/>
    <property type="project" value="UniProtKB-EC"/>
</dbReference>
<dbReference type="Proteomes" id="UP000094236">
    <property type="component" value="Unassembled WGS sequence"/>
</dbReference>
<dbReference type="PANTHER" id="PTHR24006">
    <property type="entry name" value="UBIQUITIN CARBOXYL-TERMINAL HYDROLASE"/>
    <property type="match status" value="1"/>
</dbReference>
<dbReference type="EC" id="3.4.19.12" evidence="3"/>
<gene>
    <name evidence="10" type="ORF">PACTADRAFT_28954</name>
</gene>
<feature type="region of interest" description="Disordered" evidence="8">
    <location>
        <begin position="26"/>
        <end position="238"/>
    </location>
</feature>
<dbReference type="GO" id="GO:0006508">
    <property type="term" value="P:proteolysis"/>
    <property type="evidence" value="ECO:0007669"/>
    <property type="project" value="UniProtKB-KW"/>
</dbReference>